<protein>
    <recommendedName>
        <fullName evidence="4">J domain-containing protein</fullName>
    </recommendedName>
</protein>
<dbReference type="RefSeq" id="WP_086950419.1">
    <property type="nucleotide sequence ID" value="NZ_FWFD01000003.1"/>
</dbReference>
<dbReference type="EMBL" id="FWFD01000003">
    <property type="protein sequence ID" value="SLM84773.1"/>
    <property type="molecule type" value="Genomic_DNA"/>
</dbReference>
<dbReference type="AlphaFoldDB" id="A0A1X6WKB5"/>
<organism evidence="2 3">
    <name type="scientific">Vagococcus fluvialis bH819</name>
    <dbReference type="NCBI Taxonomy" id="1255619"/>
    <lineage>
        <taxon>Bacteria</taxon>
        <taxon>Bacillati</taxon>
        <taxon>Bacillota</taxon>
        <taxon>Bacilli</taxon>
        <taxon>Lactobacillales</taxon>
        <taxon>Enterococcaceae</taxon>
        <taxon>Vagococcus</taxon>
    </lineage>
</organism>
<evidence type="ECO:0000313" key="2">
    <source>
        <dbReference type="EMBL" id="SLM84773.1"/>
    </source>
</evidence>
<feature type="coiled-coil region" evidence="1">
    <location>
        <begin position="35"/>
        <end position="80"/>
    </location>
</feature>
<dbReference type="Proteomes" id="UP000195918">
    <property type="component" value="Unassembled WGS sequence"/>
</dbReference>
<proteinExistence type="predicted"/>
<evidence type="ECO:0000313" key="3">
    <source>
        <dbReference type="Proteomes" id="UP000195918"/>
    </source>
</evidence>
<gene>
    <name evidence="2" type="ORF">FM121_01675</name>
</gene>
<evidence type="ECO:0008006" key="4">
    <source>
        <dbReference type="Google" id="ProtNLM"/>
    </source>
</evidence>
<dbReference type="OrthoDB" id="2199294at2"/>
<accession>A0A1X6WKB5</accession>
<keyword evidence="1" id="KW-0175">Coiled coil</keyword>
<reference evidence="3" key="1">
    <citation type="submission" date="2017-02" db="EMBL/GenBank/DDBJ databases">
        <authorList>
            <person name="Dridi B."/>
        </authorList>
    </citation>
    <scope>NUCLEOTIDE SEQUENCE [LARGE SCALE GENOMIC DNA]</scope>
    <source>
        <strain evidence="3">bH819</strain>
    </source>
</reference>
<name>A0A1X6WKB5_9ENTE</name>
<keyword evidence="3" id="KW-1185">Reference proteome</keyword>
<evidence type="ECO:0000256" key="1">
    <source>
        <dbReference type="SAM" id="Coils"/>
    </source>
</evidence>
<sequence>MDIYSVLGVTKDASIDDIRLAYSTKLKTIDMSKNIEEYQNLRLAYNEALKIVNNQYYNPINKVTSELNNTETKVEKINSTDISTLLSNAEEEKDRKSVRTINQPTNPEKEITTNLRRNERKKVDNSIKKEQPITTKKESFTHDLSLFLAENTYFSSSSDWHSLISPVLSTNEKESALTTIKVFLLENYMLLDDRTRHEIINLCQFSESSFNSTEDIVTFRERINQENFLDYDCYAFMPSGIREDYFKLRYQLHQSIQVADIPVLLSEIKMNQLVGYPYKDDDLLFLLSVSSLLNQTKLNNPEINNYLSKIHSDKYIHDIKILKKYASFLDNDTQIIISNAEIIGLTWVSDGTKEQLIAGIRQTKQNKKIIKSAKRSLPYQPNIESKSHVPFNIWKGIAIFIVILISSLFVISIISPNNEEVDFENSLEVNNQENNEIDYFLKARPNNIRLNYELYDNLFWENSDSSEPPNGFTSESFNQVSKIKENYRNDLENMDQIDIYSEASEAHFLTENNTVISYVSFRNNEDFNLKVTVDAKNIINQVQVINSTEMPKNKSFGTLDASLFLFEDIAMKHNRLDDYKSDLEQLYSLYLTEDCYDLLLSMDDEAFNYLGSFSYTKPYLLTIKEQTIIVFAGYSDQLIFMDLDDNFKISHLYADYFEETPNEYLEAVKKLKINKEDSNPWAISLGN</sequence>